<evidence type="ECO:0000313" key="3">
    <source>
        <dbReference type="EMBL" id="MDK9497770.1"/>
    </source>
</evidence>
<comment type="caution">
    <text evidence="3">The sequence shown here is derived from an EMBL/GenBank/DDBJ whole genome shotgun (WGS) entry which is preliminary data.</text>
</comment>
<evidence type="ECO:0000256" key="1">
    <source>
        <dbReference type="SAM" id="SignalP"/>
    </source>
</evidence>
<dbReference type="Proteomes" id="UP001223390">
    <property type="component" value="Unassembled WGS sequence"/>
</dbReference>
<feature type="chain" id="PRO_5045604977" evidence="1">
    <location>
        <begin position="40"/>
        <end position="489"/>
    </location>
</feature>
<dbReference type="InterPro" id="IPR007921">
    <property type="entry name" value="CHAP_dom"/>
</dbReference>
<dbReference type="InterPro" id="IPR038765">
    <property type="entry name" value="Papain-like_cys_pep_sf"/>
</dbReference>
<protein>
    <submittedName>
        <fullName evidence="3">CHAP domain-containing protein</fullName>
    </submittedName>
</protein>
<feature type="domain" description="Peptidase C51" evidence="2">
    <location>
        <begin position="62"/>
        <end position="146"/>
    </location>
</feature>
<keyword evidence="1" id="KW-0732">Signal</keyword>
<keyword evidence="4" id="KW-1185">Reference proteome</keyword>
<proteinExistence type="predicted"/>
<name>A0ABT7GVW6_9ACTN</name>
<dbReference type="SUPFAM" id="SSF54001">
    <property type="entry name" value="Cysteine proteinases"/>
    <property type="match status" value="1"/>
</dbReference>
<accession>A0ABT7GVW6</accession>
<dbReference type="Gene3D" id="3.90.1720.10">
    <property type="entry name" value="endopeptidase domain like (from Nostoc punctiforme)"/>
    <property type="match status" value="1"/>
</dbReference>
<dbReference type="RefSeq" id="WP_285343480.1">
    <property type="nucleotide sequence ID" value="NZ_JASITI010000022.1"/>
</dbReference>
<gene>
    <name evidence="3" type="ORF">QEZ40_002714</name>
</gene>
<sequence>MENTTMSARRSSRMLTVALTSFVAAPMLAVALPAVSAQAESQTVASIARAQVGNTCGDYDCQYPGAWCAEFTRWVWNKAGANTSGISAAAVSIYQYGKNKGTLHSTPQVGDAVLYDKDGNLNDGEADHVNIVVAVSGDSIQTVGGNESGGVRFREWFNWKTNSSPVGAGRALAFVGPAGLPETPTTPVSQGGDLYHSLRDAGGTWTSFQPLNGFGGASFFNATQESITATPDGSTQTLATGKDGNLYHTIRYPDGTWQGWNRMDGANGAATFAAQDQALAGMPNGDAQTMAIGNNGRIYHNARYADRTWQGWNQVGDWQAKKISATGMPDGSMQSLIVGTNGNVYHNVRKTDGTWQGWFAVDGAGTAATFAASSIAIAGLPNGDAQLLAVGNDGNTWHNIRKADGTWQGWKRMDGANGATTFAASSVAIAGLPNGDAQLLAVGNDGKAWHNIRKADGTWQGWKTTGQGAHEVSLTGTPDGSAQMLITRD</sequence>
<evidence type="ECO:0000313" key="4">
    <source>
        <dbReference type="Proteomes" id="UP001223390"/>
    </source>
</evidence>
<dbReference type="SUPFAM" id="SSF89372">
    <property type="entry name" value="Fucose-specific lectin"/>
    <property type="match status" value="1"/>
</dbReference>
<feature type="signal peptide" evidence="1">
    <location>
        <begin position="1"/>
        <end position="39"/>
    </location>
</feature>
<reference evidence="3 4" key="1">
    <citation type="submission" date="2023-05" db="EMBL/GenBank/DDBJ databases">
        <title>Sequencing and Assembly of Streptomyces sp. NP73.</title>
        <authorList>
            <person name="Konwar A.N."/>
            <person name="Saikia K."/>
            <person name="Thakur D."/>
        </authorList>
    </citation>
    <scope>NUCLEOTIDE SEQUENCE [LARGE SCALE GENOMIC DNA]</scope>
    <source>
        <strain evidence="3 4">NP73</strain>
    </source>
</reference>
<dbReference type="Gene3D" id="2.120.10.70">
    <property type="entry name" value="Fucose-specific lectin"/>
    <property type="match status" value="1"/>
</dbReference>
<evidence type="ECO:0000259" key="2">
    <source>
        <dbReference type="Pfam" id="PF05257"/>
    </source>
</evidence>
<dbReference type="Pfam" id="PF05257">
    <property type="entry name" value="CHAP"/>
    <property type="match status" value="1"/>
</dbReference>
<organism evidence="3 4">
    <name type="scientific">Streptomyces katrae</name>
    <dbReference type="NCBI Taxonomy" id="68223"/>
    <lineage>
        <taxon>Bacteria</taxon>
        <taxon>Bacillati</taxon>
        <taxon>Actinomycetota</taxon>
        <taxon>Actinomycetes</taxon>
        <taxon>Kitasatosporales</taxon>
        <taxon>Streptomycetaceae</taxon>
        <taxon>Streptomyces</taxon>
    </lineage>
</organism>
<dbReference type="EMBL" id="JASITI010000022">
    <property type="protein sequence ID" value="MDK9497770.1"/>
    <property type="molecule type" value="Genomic_DNA"/>
</dbReference>